<evidence type="ECO:0000313" key="4">
    <source>
        <dbReference type="EMBL" id="GAA4256777.1"/>
    </source>
</evidence>
<gene>
    <name evidence="4" type="ORF">GCM10022255_070970</name>
</gene>
<keyword evidence="3" id="KW-0949">S-adenosyl-L-methionine</keyword>
<proteinExistence type="predicted"/>
<comment type="caution">
    <text evidence="4">The sequence shown here is derived from an EMBL/GenBank/DDBJ whole genome shotgun (WGS) entry which is preliminary data.</text>
</comment>
<evidence type="ECO:0000256" key="2">
    <source>
        <dbReference type="ARBA" id="ARBA00022679"/>
    </source>
</evidence>
<dbReference type="EMBL" id="BAABAT010000025">
    <property type="protein sequence ID" value="GAA4256777.1"/>
    <property type="molecule type" value="Genomic_DNA"/>
</dbReference>
<organism evidence="4 5">
    <name type="scientific">Dactylosporangium darangshiense</name>
    <dbReference type="NCBI Taxonomy" id="579108"/>
    <lineage>
        <taxon>Bacteria</taxon>
        <taxon>Bacillati</taxon>
        <taxon>Actinomycetota</taxon>
        <taxon>Actinomycetes</taxon>
        <taxon>Micromonosporales</taxon>
        <taxon>Micromonosporaceae</taxon>
        <taxon>Dactylosporangium</taxon>
    </lineage>
</organism>
<keyword evidence="1" id="KW-0489">Methyltransferase</keyword>
<dbReference type="RefSeq" id="WP_345133743.1">
    <property type="nucleotide sequence ID" value="NZ_BAABAT010000025.1"/>
</dbReference>
<reference evidence="5" key="1">
    <citation type="journal article" date="2019" name="Int. J. Syst. Evol. Microbiol.">
        <title>The Global Catalogue of Microorganisms (GCM) 10K type strain sequencing project: providing services to taxonomists for standard genome sequencing and annotation.</title>
        <authorList>
            <consortium name="The Broad Institute Genomics Platform"/>
            <consortium name="The Broad Institute Genome Sequencing Center for Infectious Disease"/>
            <person name="Wu L."/>
            <person name="Ma J."/>
        </authorList>
    </citation>
    <scope>NUCLEOTIDE SEQUENCE [LARGE SCALE GENOMIC DNA]</scope>
    <source>
        <strain evidence="5">JCM 17441</strain>
    </source>
</reference>
<dbReference type="InterPro" id="IPR002935">
    <property type="entry name" value="SAM_O-MeTrfase"/>
</dbReference>
<dbReference type="Pfam" id="PF01596">
    <property type="entry name" value="Methyltransf_3"/>
    <property type="match status" value="1"/>
</dbReference>
<dbReference type="Gene3D" id="3.40.50.150">
    <property type="entry name" value="Vaccinia Virus protein VP39"/>
    <property type="match status" value="1"/>
</dbReference>
<keyword evidence="2" id="KW-0808">Transferase</keyword>
<dbReference type="Proteomes" id="UP001500620">
    <property type="component" value="Unassembled WGS sequence"/>
</dbReference>
<evidence type="ECO:0000256" key="1">
    <source>
        <dbReference type="ARBA" id="ARBA00022603"/>
    </source>
</evidence>
<accession>A0ABP8DIF2</accession>
<evidence type="ECO:0000256" key="3">
    <source>
        <dbReference type="ARBA" id="ARBA00022691"/>
    </source>
</evidence>
<sequence length="59" mass="6314">MWYPTVPFAAPSAAARCSTDTPHPAHRGVRALNAAIARDPSGEAVMLTVRDGVTLARRR</sequence>
<dbReference type="InterPro" id="IPR029063">
    <property type="entry name" value="SAM-dependent_MTases_sf"/>
</dbReference>
<keyword evidence="5" id="KW-1185">Reference proteome</keyword>
<protein>
    <submittedName>
        <fullName evidence="4">Uncharacterized protein</fullName>
    </submittedName>
</protein>
<evidence type="ECO:0000313" key="5">
    <source>
        <dbReference type="Proteomes" id="UP001500620"/>
    </source>
</evidence>
<name>A0ABP8DIF2_9ACTN</name>